<keyword evidence="2" id="KW-0812">Transmembrane</keyword>
<keyword evidence="2" id="KW-1133">Transmembrane helix</keyword>
<evidence type="ECO:0000256" key="1">
    <source>
        <dbReference type="SAM" id="MobiDB-lite"/>
    </source>
</evidence>
<feature type="compositionally biased region" description="Low complexity" evidence="1">
    <location>
        <begin position="180"/>
        <end position="197"/>
    </location>
</feature>
<accession>A0ABU4K363</accession>
<feature type="compositionally biased region" description="Pro residues" evidence="1">
    <location>
        <begin position="87"/>
        <end position="102"/>
    </location>
</feature>
<evidence type="ECO:0000313" key="4">
    <source>
        <dbReference type="Proteomes" id="UP001278571"/>
    </source>
</evidence>
<feature type="compositionally biased region" description="Pro residues" evidence="1">
    <location>
        <begin position="221"/>
        <end position="232"/>
    </location>
</feature>
<sequence length="522" mass="52634">MTSEQNPRASRVTETLPPPAAPTGAPAEPAPQAPATPSASGAPQPPTSGLAALTTELTPPRPTSPAPAAPGTPPRPEPRTSARPAPASAPLPPARSPQPPAAGPQRPDATPPRPAATPPRPASAPPRPAATPPRPASAPPRPAAAPPAPASVPQPPAPTPPRQVGSGSSHAAATPPRPAAAPSRPAAQTPAPAAAPARPAPASAPLPPPRAPHRPSAAPSATPPSLTPPVLPGTPGVETTARLRPVRVPAYGAGTDETPVETTTRLRPIRERRRGRALAVGACVVLGIGLIGGALAGVWLAASGDGKPAEPAGYAVAKELWHNAPVDTLFPRTLTAPHAGPGPSARTWTRIVVAPDAPCAPASVAPKLLAALRPLDCRRVLRATYTDATASSVLTVGLVFTQADVTAQRALDGRRLAARLGQDVPPALPGPGTVAARFGPAQRAGWWVTAPADLPVVVTAVSGFADGRVVERPVPADQAMKKGRTDAVAQSGLGHEALGIAERLEKQLRTTAIDAAKEEEQR</sequence>
<reference evidence="3 4" key="1">
    <citation type="submission" date="2023-10" db="EMBL/GenBank/DDBJ databases">
        <authorList>
            <person name="Wang X.X."/>
        </authorList>
    </citation>
    <scope>NUCLEOTIDE SEQUENCE [LARGE SCALE GENOMIC DNA]</scope>
    <source>
        <strain evidence="3 4">NBRC 12816</strain>
    </source>
</reference>
<evidence type="ECO:0000313" key="3">
    <source>
        <dbReference type="EMBL" id="MDX2292168.1"/>
    </source>
</evidence>
<feature type="compositionally biased region" description="Pro residues" evidence="1">
    <location>
        <begin position="109"/>
        <end position="161"/>
    </location>
</feature>
<dbReference type="Proteomes" id="UP001278571">
    <property type="component" value="Unassembled WGS sequence"/>
</dbReference>
<evidence type="ECO:0000256" key="2">
    <source>
        <dbReference type="SAM" id="Phobius"/>
    </source>
</evidence>
<dbReference type="RefSeq" id="WP_319008685.1">
    <property type="nucleotide sequence ID" value="NZ_JAWJZF010000293.1"/>
</dbReference>
<comment type="caution">
    <text evidence="3">The sequence shown here is derived from an EMBL/GenBank/DDBJ whole genome shotgun (WGS) entry which is preliminary data.</text>
</comment>
<proteinExistence type="predicted"/>
<organism evidence="3 4">
    <name type="scientific">Streptomyces roseolus</name>
    <dbReference type="NCBI Taxonomy" id="67358"/>
    <lineage>
        <taxon>Bacteria</taxon>
        <taxon>Bacillati</taxon>
        <taxon>Actinomycetota</taxon>
        <taxon>Actinomycetes</taxon>
        <taxon>Kitasatosporales</taxon>
        <taxon>Streptomycetaceae</taxon>
        <taxon>Streptomyces</taxon>
    </lineage>
</organism>
<feature type="transmembrane region" description="Helical" evidence="2">
    <location>
        <begin position="277"/>
        <end position="302"/>
    </location>
</feature>
<gene>
    <name evidence="3" type="ORF">R2363_08290</name>
</gene>
<keyword evidence="2" id="KW-0472">Membrane</keyword>
<dbReference type="EMBL" id="JAWJZF010000293">
    <property type="protein sequence ID" value="MDX2292168.1"/>
    <property type="molecule type" value="Genomic_DNA"/>
</dbReference>
<feature type="region of interest" description="Disordered" evidence="1">
    <location>
        <begin position="1"/>
        <end position="263"/>
    </location>
</feature>
<name>A0ABU4K363_9ACTN</name>
<feature type="compositionally biased region" description="Pro residues" evidence="1">
    <location>
        <begin position="198"/>
        <end position="210"/>
    </location>
</feature>
<feature type="compositionally biased region" description="Pro residues" evidence="1">
    <location>
        <begin position="59"/>
        <end position="75"/>
    </location>
</feature>
<protein>
    <submittedName>
        <fullName evidence="3">Uncharacterized protein</fullName>
    </submittedName>
</protein>
<keyword evidence="4" id="KW-1185">Reference proteome</keyword>